<dbReference type="Pfam" id="PF00097">
    <property type="entry name" value="zf-C3HC4"/>
    <property type="match status" value="1"/>
</dbReference>
<evidence type="ECO:0000259" key="7">
    <source>
        <dbReference type="PROSITE" id="PS50918"/>
    </source>
</evidence>
<comment type="subcellular location">
    <subcellularLocation>
        <location evidence="5">Cytoplasm</location>
        <location evidence="5">Cytosol</location>
    </subcellularLocation>
</comment>
<keyword evidence="5" id="KW-0833">Ubl conjugation pathway</keyword>
<dbReference type="GO" id="GO:0072572">
    <property type="term" value="F:poly-ADP-D-ribose binding"/>
    <property type="evidence" value="ECO:0007669"/>
    <property type="project" value="UniProtKB-UniRule"/>
</dbReference>
<dbReference type="GO" id="GO:0051865">
    <property type="term" value="P:protein autoubiquitination"/>
    <property type="evidence" value="ECO:0007669"/>
    <property type="project" value="UniProtKB-UniRule"/>
</dbReference>
<dbReference type="PROSITE" id="PS00518">
    <property type="entry name" value="ZF_RING_1"/>
    <property type="match status" value="1"/>
</dbReference>
<feature type="domain" description="WWE" evidence="7">
    <location>
        <begin position="38"/>
        <end position="115"/>
    </location>
</feature>
<evidence type="ECO:0000256" key="1">
    <source>
        <dbReference type="ARBA" id="ARBA00022723"/>
    </source>
</evidence>
<dbReference type="InterPro" id="IPR018123">
    <property type="entry name" value="WWE-dom_subgr"/>
</dbReference>
<dbReference type="PANTHER" id="PTHR13417:SF2">
    <property type="entry name" value="E3 UBIQUITIN-PROTEIN LIGASE RNF146"/>
    <property type="match status" value="1"/>
</dbReference>
<name>A0A023ZRN4_SCHMD</name>
<feature type="domain" description="RING-type" evidence="6">
    <location>
        <begin position="1"/>
        <end position="26"/>
    </location>
</feature>
<accession>A0A023ZRN4</accession>
<dbReference type="Gene3D" id="3.30.720.50">
    <property type="match status" value="1"/>
</dbReference>
<dbReference type="GO" id="GO:0008270">
    <property type="term" value="F:zinc ion binding"/>
    <property type="evidence" value="ECO:0007669"/>
    <property type="project" value="UniProtKB-UniRule"/>
</dbReference>
<dbReference type="GO" id="GO:0061630">
    <property type="term" value="F:ubiquitin protein ligase activity"/>
    <property type="evidence" value="ECO:0007669"/>
    <property type="project" value="UniProtKB-UniRule"/>
</dbReference>
<dbReference type="GO" id="GO:0016055">
    <property type="term" value="P:Wnt signaling pathway"/>
    <property type="evidence" value="ECO:0007669"/>
    <property type="project" value="InterPro"/>
</dbReference>
<dbReference type="PANTHER" id="PTHR13417">
    <property type="entry name" value="E3 UBIQUITIN-PROTEIN LIGASE RNF146"/>
    <property type="match status" value="1"/>
</dbReference>
<dbReference type="InterPro" id="IPR013083">
    <property type="entry name" value="Znf_RING/FYVE/PHD"/>
</dbReference>
<proteinExistence type="evidence at transcript level"/>
<dbReference type="SUPFAM" id="SSF57850">
    <property type="entry name" value="RING/U-box"/>
    <property type="match status" value="1"/>
</dbReference>
<dbReference type="OrthoDB" id="10065815at2759"/>
<evidence type="ECO:0000256" key="3">
    <source>
        <dbReference type="ARBA" id="ARBA00022833"/>
    </source>
</evidence>
<dbReference type="PROSITE" id="PS50089">
    <property type="entry name" value="ZF_RING_2"/>
    <property type="match status" value="1"/>
</dbReference>
<keyword evidence="2 4" id="KW-0863">Zinc-finger</keyword>
<dbReference type="Gene3D" id="3.30.40.10">
    <property type="entry name" value="Zinc/RING finger domain, C3HC4 (zinc finger)"/>
    <property type="match status" value="1"/>
</dbReference>
<dbReference type="InterPro" id="IPR033509">
    <property type="entry name" value="RNF146"/>
</dbReference>
<dbReference type="EC" id="2.3.2.27" evidence="5"/>
<dbReference type="PROSITE" id="PS50918">
    <property type="entry name" value="WWE"/>
    <property type="match status" value="1"/>
</dbReference>
<evidence type="ECO:0000313" key="8">
    <source>
        <dbReference type="EMBL" id="AHY82406.1"/>
    </source>
</evidence>
<keyword evidence="5" id="KW-0808">Transferase</keyword>
<comment type="domain">
    <text evidence="5">The WWE domain mediates non-covalent poly(ADP-ribose)-binding.</text>
</comment>
<evidence type="ECO:0000256" key="5">
    <source>
        <dbReference type="RuleBase" id="RU367115"/>
    </source>
</evidence>
<evidence type="ECO:0000256" key="4">
    <source>
        <dbReference type="PROSITE-ProRule" id="PRU00175"/>
    </source>
</evidence>
<dbReference type="GO" id="GO:0005634">
    <property type="term" value="C:nucleus"/>
    <property type="evidence" value="ECO:0007669"/>
    <property type="project" value="TreeGrafter"/>
</dbReference>
<dbReference type="InterPro" id="IPR001841">
    <property type="entry name" value="Znf_RING"/>
</dbReference>
<comment type="function">
    <text evidence="5">E3 ubiquitin-protein ligase that specifically binds poly-ADP-ribosylated proteins and mediates their ubiquitination and subsequent degradation.</text>
</comment>
<comment type="PTM">
    <text evidence="5">Ubiquitinated; autoubiquitinated.</text>
</comment>
<keyword evidence="5" id="KW-0963">Cytoplasm</keyword>
<sequence length="131" mass="15513">MPCTHIFCYLCIKGVAARNRKCPLCRSDVKIEYLKNPKIIKQESSTNVNQYKWYYEGVEGWWEYEIRSCDEIENAFNSGAIECDIDVSGYTYKIDFKNMLQYRIDRPNRKRTIKRDLSCNDRKGIAGILYQ</sequence>
<dbReference type="GO" id="GO:0006511">
    <property type="term" value="P:ubiquitin-dependent protein catabolic process"/>
    <property type="evidence" value="ECO:0007669"/>
    <property type="project" value="UniProtKB-UniRule"/>
</dbReference>
<dbReference type="InterPro" id="IPR037197">
    <property type="entry name" value="WWE_dom_sf"/>
</dbReference>
<dbReference type="EMBL" id="KJ573356">
    <property type="protein sequence ID" value="AHY82406.1"/>
    <property type="molecule type" value="mRNA"/>
</dbReference>
<dbReference type="InterPro" id="IPR004170">
    <property type="entry name" value="WWE_dom"/>
</dbReference>
<dbReference type="AlphaFoldDB" id="A0A023ZRN4"/>
<dbReference type="Pfam" id="PF02825">
    <property type="entry name" value="WWE"/>
    <property type="match status" value="1"/>
</dbReference>
<keyword evidence="3 5" id="KW-0862">Zinc</keyword>
<dbReference type="GO" id="GO:0005829">
    <property type="term" value="C:cytosol"/>
    <property type="evidence" value="ECO:0007669"/>
    <property type="project" value="UniProtKB-SubCell"/>
</dbReference>
<dbReference type="UniPathway" id="UPA00143"/>
<protein>
    <recommendedName>
        <fullName evidence="5">E3 ubiquitin-protein ligase</fullName>
        <ecNumber evidence="5">2.3.2.27</ecNumber>
    </recommendedName>
</protein>
<evidence type="ECO:0000256" key="2">
    <source>
        <dbReference type="ARBA" id="ARBA00022771"/>
    </source>
</evidence>
<evidence type="ECO:0000259" key="6">
    <source>
        <dbReference type="PROSITE" id="PS50089"/>
    </source>
</evidence>
<dbReference type="InterPro" id="IPR017907">
    <property type="entry name" value="Znf_RING_CS"/>
</dbReference>
<dbReference type="InterPro" id="IPR018957">
    <property type="entry name" value="Znf_C3HC4_RING-type"/>
</dbReference>
<reference evidence="8" key="1">
    <citation type="journal article" date="2014" name="Elife">
        <title>Selective amputation of the pharynx identifies a FoxA-dependent regeneration program in planaria.</title>
        <authorList>
            <person name="Adler C.E."/>
            <person name="Seidel C.W."/>
            <person name="McKinney S.A."/>
            <person name="Sanchez Alvarado A."/>
        </authorList>
    </citation>
    <scope>NUCLEOTIDE SEQUENCE</scope>
    <source>
        <strain evidence="8">CIW4</strain>
    </source>
</reference>
<comment type="pathway">
    <text evidence="5">Protein modification; protein ubiquitination.</text>
</comment>
<organism evidence="8">
    <name type="scientific">Schmidtea mediterranea</name>
    <name type="common">Freshwater planarian flatworm</name>
    <dbReference type="NCBI Taxonomy" id="79327"/>
    <lineage>
        <taxon>Eukaryota</taxon>
        <taxon>Metazoa</taxon>
        <taxon>Spiralia</taxon>
        <taxon>Lophotrochozoa</taxon>
        <taxon>Platyhelminthes</taxon>
        <taxon>Rhabditophora</taxon>
        <taxon>Seriata</taxon>
        <taxon>Tricladida</taxon>
        <taxon>Continenticola</taxon>
        <taxon>Geoplanoidea</taxon>
        <taxon>Dugesiidae</taxon>
        <taxon>Schmidtea</taxon>
    </lineage>
</organism>
<dbReference type="SMART" id="SM00678">
    <property type="entry name" value="WWE"/>
    <property type="match status" value="1"/>
</dbReference>
<dbReference type="SUPFAM" id="SSF117839">
    <property type="entry name" value="WWE domain"/>
    <property type="match status" value="1"/>
</dbReference>
<comment type="catalytic activity">
    <reaction evidence="5">
        <text>S-ubiquitinyl-[E2 ubiquitin-conjugating enzyme]-L-cysteine + [acceptor protein]-L-lysine = [E2 ubiquitin-conjugating enzyme]-L-cysteine + N(6)-ubiquitinyl-[acceptor protein]-L-lysine.</text>
        <dbReference type="EC" id="2.3.2.27"/>
    </reaction>
</comment>
<keyword evidence="1 5" id="KW-0479">Metal-binding</keyword>